<accession>A0A370L441</accession>
<keyword evidence="3" id="KW-0808">Transferase</keyword>
<evidence type="ECO:0000259" key="10">
    <source>
        <dbReference type="Pfam" id="PF01909"/>
    </source>
</evidence>
<sequence length="85" mass="9677">MRPELRARGVSHMALFGSRARGDARDDSDVDLMIDVDNPRFSLIDLVGVEQDLSEHLGLPVQVTMRRSLSERLARATRNERIELF</sequence>
<evidence type="ECO:0000256" key="6">
    <source>
        <dbReference type="ARBA" id="ARBA00022741"/>
    </source>
</evidence>
<keyword evidence="4" id="KW-0548">Nucleotidyltransferase</keyword>
<evidence type="ECO:0000256" key="1">
    <source>
        <dbReference type="ARBA" id="ARBA00001946"/>
    </source>
</evidence>
<comment type="similarity">
    <text evidence="9">Belongs to the MntA antitoxin family.</text>
</comment>
<keyword evidence="6" id="KW-0547">Nucleotide-binding</keyword>
<dbReference type="Proteomes" id="UP000255207">
    <property type="component" value="Unassembled WGS sequence"/>
</dbReference>
<dbReference type="InterPro" id="IPR052038">
    <property type="entry name" value="Type-VII_TA_antitoxin"/>
</dbReference>
<keyword evidence="2" id="KW-1277">Toxin-antitoxin system</keyword>
<evidence type="ECO:0000313" key="11">
    <source>
        <dbReference type="EMBL" id="RDJ23110.1"/>
    </source>
</evidence>
<evidence type="ECO:0000256" key="8">
    <source>
        <dbReference type="ARBA" id="ARBA00022842"/>
    </source>
</evidence>
<name>A0A370L441_9HYPH</name>
<gene>
    <name evidence="11" type="ORF">DWE98_17775</name>
</gene>
<evidence type="ECO:0000256" key="9">
    <source>
        <dbReference type="ARBA" id="ARBA00038276"/>
    </source>
</evidence>
<evidence type="ECO:0000256" key="4">
    <source>
        <dbReference type="ARBA" id="ARBA00022695"/>
    </source>
</evidence>
<dbReference type="PANTHER" id="PTHR33571">
    <property type="entry name" value="SSL8005 PROTEIN"/>
    <property type="match status" value="1"/>
</dbReference>
<evidence type="ECO:0000256" key="2">
    <source>
        <dbReference type="ARBA" id="ARBA00022649"/>
    </source>
</evidence>
<dbReference type="CDD" id="cd05403">
    <property type="entry name" value="NT_KNTase_like"/>
    <property type="match status" value="1"/>
</dbReference>
<evidence type="ECO:0000256" key="3">
    <source>
        <dbReference type="ARBA" id="ARBA00022679"/>
    </source>
</evidence>
<dbReference type="GO" id="GO:0005524">
    <property type="term" value="F:ATP binding"/>
    <property type="evidence" value="ECO:0007669"/>
    <property type="project" value="UniProtKB-KW"/>
</dbReference>
<keyword evidence="5" id="KW-0479">Metal-binding</keyword>
<evidence type="ECO:0000256" key="5">
    <source>
        <dbReference type="ARBA" id="ARBA00022723"/>
    </source>
</evidence>
<reference evidence="12" key="1">
    <citation type="submission" date="2018-07" db="EMBL/GenBank/DDBJ databases">
        <authorList>
            <person name="Safronova V.I."/>
            <person name="Chirak E.R."/>
            <person name="Sazanova A.L."/>
        </authorList>
    </citation>
    <scope>NUCLEOTIDE SEQUENCE [LARGE SCALE GENOMIC DNA]</scope>
    <source>
        <strain evidence="12">RCAM04685</strain>
    </source>
</reference>
<dbReference type="Gene3D" id="3.30.460.10">
    <property type="entry name" value="Beta Polymerase, domain 2"/>
    <property type="match status" value="1"/>
</dbReference>
<dbReference type="InterPro" id="IPR002934">
    <property type="entry name" value="Polymerase_NTP_transf_dom"/>
</dbReference>
<dbReference type="Pfam" id="PF01909">
    <property type="entry name" value="NTP_transf_2"/>
    <property type="match status" value="1"/>
</dbReference>
<dbReference type="GO" id="GO:0046872">
    <property type="term" value="F:metal ion binding"/>
    <property type="evidence" value="ECO:0007669"/>
    <property type="project" value="UniProtKB-KW"/>
</dbReference>
<dbReference type="PANTHER" id="PTHR33571:SF12">
    <property type="entry name" value="BSL3053 PROTEIN"/>
    <property type="match status" value="1"/>
</dbReference>
<dbReference type="SUPFAM" id="SSF81301">
    <property type="entry name" value="Nucleotidyltransferase"/>
    <property type="match status" value="1"/>
</dbReference>
<dbReference type="OrthoDB" id="559450at2"/>
<dbReference type="EMBL" id="QQTP01000009">
    <property type="protein sequence ID" value="RDJ23110.1"/>
    <property type="molecule type" value="Genomic_DNA"/>
</dbReference>
<protein>
    <recommendedName>
        <fullName evidence="10">Polymerase nucleotidyl transferase domain-containing protein</fullName>
    </recommendedName>
</protein>
<dbReference type="AlphaFoldDB" id="A0A370L441"/>
<dbReference type="GO" id="GO:0016779">
    <property type="term" value="F:nucleotidyltransferase activity"/>
    <property type="evidence" value="ECO:0007669"/>
    <property type="project" value="UniProtKB-KW"/>
</dbReference>
<comment type="caution">
    <text evidence="11">The sequence shown here is derived from an EMBL/GenBank/DDBJ whole genome shotgun (WGS) entry which is preliminary data.</text>
</comment>
<comment type="cofactor">
    <cofactor evidence="1">
        <name>Mg(2+)</name>
        <dbReference type="ChEBI" id="CHEBI:18420"/>
    </cofactor>
</comment>
<keyword evidence="7" id="KW-0067">ATP-binding</keyword>
<evidence type="ECO:0000256" key="7">
    <source>
        <dbReference type="ARBA" id="ARBA00022840"/>
    </source>
</evidence>
<feature type="domain" description="Polymerase nucleotidyl transferase" evidence="10">
    <location>
        <begin position="4"/>
        <end position="81"/>
    </location>
</feature>
<proteinExistence type="inferred from homology"/>
<organism evidence="11 12">
    <name type="scientific">Bosea caraganae</name>
    <dbReference type="NCBI Taxonomy" id="2763117"/>
    <lineage>
        <taxon>Bacteria</taxon>
        <taxon>Pseudomonadati</taxon>
        <taxon>Pseudomonadota</taxon>
        <taxon>Alphaproteobacteria</taxon>
        <taxon>Hyphomicrobiales</taxon>
        <taxon>Boseaceae</taxon>
        <taxon>Bosea</taxon>
    </lineage>
</organism>
<keyword evidence="12" id="KW-1185">Reference proteome</keyword>
<dbReference type="InterPro" id="IPR043519">
    <property type="entry name" value="NT_sf"/>
</dbReference>
<keyword evidence="8" id="KW-0460">Magnesium</keyword>
<dbReference type="RefSeq" id="WP_114830718.1">
    <property type="nucleotide sequence ID" value="NZ_QQTO01000012.1"/>
</dbReference>
<evidence type="ECO:0000313" key="12">
    <source>
        <dbReference type="Proteomes" id="UP000255207"/>
    </source>
</evidence>